<dbReference type="AlphaFoldDB" id="A0A2T2XAU8"/>
<accession>A0A2T2XAU8</accession>
<evidence type="ECO:0000313" key="3">
    <source>
        <dbReference type="Proteomes" id="UP000242972"/>
    </source>
</evidence>
<organism evidence="2 3">
    <name type="scientific">Sulfobacillus benefaciens</name>
    <dbReference type="NCBI Taxonomy" id="453960"/>
    <lineage>
        <taxon>Bacteria</taxon>
        <taxon>Bacillati</taxon>
        <taxon>Bacillota</taxon>
        <taxon>Clostridia</taxon>
        <taxon>Eubacteriales</taxon>
        <taxon>Clostridiales Family XVII. Incertae Sedis</taxon>
        <taxon>Sulfobacillus</taxon>
    </lineage>
</organism>
<sequence length="260" mass="28364">MNFATWLDAAPGRYGVFALNLVNGKSVSYHEKDVFPSASTIKVPIMIEVFRRVEEDHLSLDSLLTLRAEDQVGGSGILFDLTPGSAYSLRDLTTLMITVSDNTATNLLIDYLGVDAVNATMRRLGAHDTVLERRLQRVPVERPTVNRTTPYDLALMMERLAKGECVSLAVSERMVSLLKQCQGPISITALEARSYFCGQPPTVTVAHKTGSLSNANHDAGIVYSHDGLAYVAAIMSEGAPHDTLAPVLRRIGRALPQLLR</sequence>
<gene>
    <name evidence="2" type="ORF">C7B46_16760</name>
</gene>
<dbReference type="Pfam" id="PF13354">
    <property type="entry name" value="Beta-lactamase2"/>
    <property type="match status" value="1"/>
</dbReference>
<proteinExistence type="predicted"/>
<name>A0A2T2XAU8_9FIRM</name>
<dbReference type="PANTHER" id="PTHR35333">
    <property type="entry name" value="BETA-LACTAMASE"/>
    <property type="match status" value="1"/>
</dbReference>
<dbReference type="InterPro" id="IPR000871">
    <property type="entry name" value="Beta-lactam_class-A"/>
</dbReference>
<dbReference type="InterPro" id="IPR012338">
    <property type="entry name" value="Beta-lactam/transpept-like"/>
</dbReference>
<dbReference type="SUPFAM" id="SSF56601">
    <property type="entry name" value="beta-lactamase/transpeptidase-like"/>
    <property type="match status" value="1"/>
</dbReference>
<evidence type="ECO:0000313" key="2">
    <source>
        <dbReference type="EMBL" id="PSR31588.1"/>
    </source>
</evidence>
<feature type="domain" description="Beta-lactamase class A catalytic" evidence="1">
    <location>
        <begin position="15"/>
        <end position="235"/>
    </location>
</feature>
<dbReference type="GO" id="GO:0008800">
    <property type="term" value="F:beta-lactamase activity"/>
    <property type="evidence" value="ECO:0007669"/>
    <property type="project" value="InterPro"/>
</dbReference>
<reference evidence="2 3" key="1">
    <citation type="journal article" date="2014" name="BMC Genomics">
        <title>Comparison of environmental and isolate Sulfobacillus genomes reveals diverse carbon, sulfur, nitrogen, and hydrogen metabolisms.</title>
        <authorList>
            <person name="Justice N.B."/>
            <person name="Norman A."/>
            <person name="Brown C.T."/>
            <person name="Singh A."/>
            <person name="Thomas B.C."/>
            <person name="Banfield J.F."/>
        </authorList>
    </citation>
    <scope>NUCLEOTIDE SEQUENCE [LARGE SCALE GENOMIC DNA]</scope>
    <source>
        <strain evidence="2">AMDSBA4</strain>
    </source>
</reference>
<dbReference type="InterPro" id="IPR045155">
    <property type="entry name" value="Beta-lactam_cat"/>
</dbReference>
<dbReference type="PANTHER" id="PTHR35333:SF4">
    <property type="entry name" value="SLR0121 PROTEIN"/>
    <property type="match status" value="1"/>
</dbReference>
<dbReference type="Gene3D" id="3.40.710.10">
    <property type="entry name" value="DD-peptidase/beta-lactamase superfamily"/>
    <property type="match status" value="1"/>
</dbReference>
<dbReference type="GO" id="GO:0046677">
    <property type="term" value="P:response to antibiotic"/>
    <property type="evidence" value="ECO:0007669"/>
    <property type="project" value="InterPro"/>
</dbReference>
<protein>
    <recommendedName>
        <fullName evidence="1">Beta-lactamase class A catalytic domain-containing protein</fullName>
    </recommendedName>
</protein>
<dbReference type="GO" id="GO:0030655">
    <property type="term" value="P:beta-lactam antibiotic catabolic process"/>
    <property type="evidence" value="ECO:0007669"/>
    <property type="project" value="InterPro"/>
</dbReference>
<dbReference type="EMBL" id="PXYW01000062">
    <property type="protein sequence ID" value="PSR31588.1"/>
    <property type="molecule type" value="Genomic_DNA"/>
</dbReference>
<dbReference type="Proteomes" id="UP000242972">
    <property type="component" value="Unassembled WGS sequence"/>
</dbReference>
<comment type="caution">
    <text evidence="2">The sequence shown here is derived from an EMBL/GenBank/DDBJ whole genome shotgun (WGS) entry which is preliminary data.</text>
</comment>
<evidence type="ECO:0000259" key="1">
    <source>
        <dbReference type="Pfam" id="PF13354"/>
    </source>
</evidence>